<evidence type="ECO:0000256" key="1">
    <source>
        <dbReference type="SAM" id="Phobius"/>
    </source>
</evidence>
<sequence length="104" mass="11733">MPRPVLVKQGEIDSAESARFVILKKKLEAFPFRYVPFPNPPPSSFPPFIYFVFTLFFNVIGIVLCGSATKQNVVGEAMLIKAFESGKETYSNPRKKLLKSYAIK</sequence>
<gene>
    <name evidence="2" type="ORF">IFM89_028749</name>
</gene>
<protein>
    <submittedName>
        <fullName evidence="2">Uncharacterized protein</fullName>
    </submittedName>
</protein>
<keyword evidence="1" id="KW-0812">Transmembrane</keyword>
<proteinExistence type="predicted"/>
<evidence type="ECO:0000313" key="3">
    <source>
        <dbReference type="Proteomes" id="UP000631114"/>
    </source>
</evidence>
<organism evidence="2 3">
    <name type="scientific">Coptis chinensis</name>
    <dbReference type="NCBI Taxonomy" id="261450"/>
    <lineage>
        <taxon>Eukaryota</taxon>
        <taxon>Viridiplantae</taxon>
        <taxon>Streptophyta</taxon>
        <taxon>Embryophyta</taxon>
        <taxon>Tracheophyta</taxon>
        <taxon>Spermatophyta</taxon>
        <taxon>Magnoliopsida</taxon>
        <taxon>Ranunculales</taxon>
        <taxon>Ranunculaceae</taxon>
        <taxon>Coptidoideae</taxon>
        <taxon>Coptis</taxon>
    </lineage>
</organism>
<accession>A0A835GYI9</accession>
<dbReference type="EMBL" id="JADFTS010000009">
    <property type="protein sequence ID" value="KAF9589814.1"/>
    <property type="molecule type" value="Genomic_DNA"/>
</dbReference>
<keyword evidence="1" id="KW-0472">Membrane</keyword>
<dbReference type="Proteomes" id="UP000631114">
    <property type="component" value="Unassembled WGS sequence"/>
</dbReference>
<name>A0A835GYI9_9MAGN</name>
<keyword evidence="3" id="KW-1185">Reference proteome</keyword>
<feature type="transmembrane region" description="Helical" evidence="1">
    <location>
        <begin position="48"/>
        <end position="69"/>
    </location>
</feature>
<keyword evidence="1" id="KW-1133">Transmembrane helix</keyword>
<comment type="caution">
    <text evidence="2">The sequence shown here is derived from an EMBL/GenBank/DDBJ whole genome shotgun (WGS) entry which is preliminary data.</text>
</comment>
<dbReference type="AlphaFoldDB" id="A0A835GYI9"/>
<reference evidence="2 3" key="1">
    <citation type="submission" date="2020-10" db="EMBL/GenBank/DDBJ databases">
        <title>The Coptis chinensis genome and diversification of protoberbering-type alkaloids.</title>
        <authorList>
            <person name="Wang B."/>
            <person name="Shu S."/>
            <person name="Song C."/>
            <person name="Liu Y."/>
        </authorList>
    </citation>
    <scope>NUCLEOTIDE SEQUENCE [LARGE SCALE GENOMIC DNA]</scope>
    <source>
        <strain evidence="2">HL-2020</strain>
        <tissue evidence="2">Leaf</tissue>
    </source>
</reference>
<evidence type="ECO:0000313" key="2">
    <source>
        <dbReference type="EMBL" id="KAF9589814.1"/>
    </source>
</evidence>